<feature type="compositionally biased region" description="Basic and acidic residues" evidence="1">
    <location>
        <begin position="85"/>
        <end position="101"/>
    </location>
</feature>
<dbReference type="PANTHER" id="PTHR35792">
    <property type="entry name" value="GENERAL STRESS PROTEIN"/>
    <property type="match status" value="1"/>
</dbReference>
<dbReference type="Proteomes" id="UP001595989">
    <property type="component" value="Unassembled WGS sequence"/>
</dbReference>
<dbReference type="Pfam" id="PF12732">
    <property type="entry name" value="YtxH"/>
    <property type="match status" value="1"/>
</dbReference>
<proteinExistence type="predicted"/>
<keyword evidence="4" id="KW-1185">Reference proteome</keyword>
<feature type="compositionally biased region" description="Polar residues" evidence="1">
    <location>
        <begin position="102"/>
        <end position="122"/>
    </location>
</feature>
<name>A0ABV9DGV2_9BACI</name>
<keyword evidence="2" id="KW-1133">Transmembrane helix</keyword>
<dbReference type="InterPro" id="IPR052928">
    <property type="entry name" value="Desiccation-related_membrane"/>
</dbReference>
<feature type="compositionally biased region" description="Basic and acidic residues" evidence="1">
    <location>
        <begin position="123"/>
        <end position="132"/>
    </location>
</feature>
<dbReference type="PANTHER" id="PTHR35792:SF2">
    <property type="entry name" value="GENERAL STRESS PROTEIN"/>
    <property type="match status" value="1"/>
</dbReference>
<evidence type="ECO:0000313" key="4">
    <source>
        <dbReference type="Proteomes" id="UP001595989"/>
    </source>
</evidence>
<evidence type="ECO:0000256" key="1">
    <source>
        <dbReference type="SAM" id="MobiDB-lite"/>
    </source>
</evidence>
<dbReference type="EMBL" id="JBHSFU010000004">
    <property type="protein sequence ID" value="MFC4558046.1"/>
    <property type="molecule type" value="Genomic_DNA"/>
</dbReference>
<keyword evidence="2" id="KW-0812">Transmembrane</keyword>
<keyword evidence="2" id="KW-0472">Membrane</keyword>
<gene>
    <name evidence="3" type="ORF">ACFO3D_07470</name>
</gene>
<accession>A0ABV9DGV2</accession>
<dbReference type="RefSeq" id="WP_390294362.1">
    <property type="nucleotide sequence ID" value="NZ_JBHSFU010000004.1"/>
</dbReference>
<reference evidence="4" key="1">
    <citation type="journal article" date="2019" name="Int. J. Syst. Evol. Microbiol.">
        <title>The Global Catalogue of Microorganisms (GCM) 10K type strain sequencing project: providing services to taxonomists for standard genome sequencing and annotation.</title>
        <authorList>
            <consortium name="The Broad Institute Genomics Platform"/>
            <consortium name="The Broad Institute Genome Sequencing Center for Infectious Disease"/>
            <person name="Wu L."/>
            <person name="Ma J."/>
        </authorList>
    </citation>
    <scope>NUCLEOTIDE SEQUENCE [LARGE SCALE GENOMIC DNA]</scope>
    <source>
        <strain evidence="4">CGMCC 4.7426</strain>
    </source>
</reference>
<evidence type="ECO:0000256" key="2">
    <source>
        <dbReference type="SAM" id="Phobius"/>
    </source>
</evidence>
<feature type="transmembrane region" description="Helical" evidence="2">
    <location>
        <begin position="15"/>
        <end position="34"/>
    </location>
</feature>
<feature type="region of interest" description="Disordered" evidence="1">
    <location>
        <begin position="37"/>
        <end position="138"/>
    </location>
</feature>
<evidence type="ECO:0000313" key="3">
    <source>
        <dbReference type="EMBL" id="MFC4558046.1"/>
    </source>
</evidence>
<feature type="compositionally biased region" description="Polar residues" evidence="1">
    <location>
        <begin position="60"/>
        <end position="80"/>
    </location>
</feature>
<protein>
    <submittedName>
        <fullName evidence="3">YtxH domain-containing protein</fullName>
    </submittedName>
</protein>
<comment type="caution">
    <text evidence="3">The sequence shown here is derived from an EMBL/GenBank/DDBJ whole genome shotgun (WGS) entry which is preliminary data.</text>
</comment>
<organism evidence="3 4">
    <name type="scientific">Virgibacillus kekensis</name>
    <dbReference type="NCBI Taxonomy" id="202261"/>
    <lineage>
        <taxon>Bacteria</taxon>
        <taxon>Bacillati</taxon>
        <taxon>Bacillota</taxon>
        <taxon>Bacilli</taxon>
        <taxon>Bacillales</taxon>
        <taxon>Bacillaceae</taxon>
        <taxon>Virgibacillus</taxon>
    </lineage>
</organism>
<dbReference type="InterPro" id="IPR024623">
    <property type="entry name" value="YtxH"/>
</dbReference>
<sequence length="138" mass="15163">MAEQQQKMNWKQKEVVTGVVAGVAAGAATALVVAPKSGKDFRSDLTNQVNTGKERFGNACRTQFSTLKENTSKKTQQLKSKMQRQRKEAPGDGADYKKEKYANQNPGELHSNSMADAQGDNSQRSEDQEENPKPSTTN</sequence>